<dbReference type="PANTHER" id="PTHR23501:SF12">
    <property type="entry name" value="MAJOR FACILITATOR SUPERFAMILY (MFS) PROFILE DOMAIN-CONTAINING PROTEIN-RELATED"/>
    <property type="match status" value="1"/>
</dbReference>
<feature type="transmembrane region" description="Helical" evidence="7">
    <location>
        <begin position="50"/>
        <end position="71"/>
    </location>
</feature>
<keyword evidence="4 7" id="KW-0812">Transmembrane</keyword>
<evidence type="ECO:0000256" key="4">
    <source>
        <dbReference type="ARBA" id="ARBA00022692"/>
    </source>
</evidence>
<evidence type="ECO:0000256" key="5">
    <source>
        <dbReference type="ARBA" id="ARBA00022989"/>
    </source>
</evidence>
<comment type="similarity">
    <text evidence="2">Belongs to the major facilitator superfamily. TCR/Tet family.</text>
</comment>
<organism evidence="8 9">
    <name type="scientific">Corynespora cassiicola Philippines</name>
    <dbReference type="NCBI Taxonomy" id="1448308"/>
    <lineage>
        <taxon>Eukaryota</taxon>
        <taxon>Fungi</taxon>
        <taxon>Dikarya</taxon>
        <taxon>Ascomycota</taxon>
        <taxon>Pezizomycotina</taxon>
        <taxon>Dothideomycetes</taxon>
        <taxon>Pleosporomycetidae</taxon>
        <taxon>Pleosporales</taxon>
        <taxon>Corynesporascaceae</taxon>
        <taxon>Corynespora</taxon>
    </lineage>
</organism>
<feature type="non-terminal residue" evidence="8">
    <location>
        <position position="1"/>
    </location>
</feature>
<dbReference type="PANTHER" id="PTHR23501">
    <property type="entry name" value="MAJOR FACILITATOR SUPERFAMILY"/>
    <property type="match status" value="1"/>
</dbReference>
<keyword evidence="3" id="KW-0813">Transport</keyword>
<feature type="transmembrane region" description="Helical" evidence="7">
    <location>
        <begin position="78"/>
        <end position="101"/>
    </location>
</feature>
<accession>A0A2T2N617</accession>
<evidence type="ECO:0000256" key="3">
    <source>
        <dbReference type="ARBA" id="ARBA00022448"/>
    </source>
</evidence>
<keyword evidence="9" id="KW-1185">Reference proteome</keyword>
<protein>
    <recommendedName>
        <fullName evidence="10">MFS general substrate transporter</fullName>
    </recommendedName>
</protein>
<dbReference type="AlphaFoldDB" id="A0A2T2N617"/>
<dbReference type="GO" id="GO:0005886">
    <property type="term" value="C:plasma membrane"/>
    <property type="evidence" value="ECO:0007669"/>
    <property type="project" value="TreeGrafter"/>
</dbReference>
<evidence type="ECO:0000256" key="7">
    <source>
        <dbReference type="SAM" id="Phobius"/>
    </source>
</evidence>
<dbReference type="OrthoDB" id="10021397at2759"/>
<evidence type="ECO:0000313" key="8">
    <source>
        <dbReference type="EMBL" id="PSN60892.1"/>
    </source>
</evidence>
<gene>
    <name evidence="8" type="ORF">BS50DRAFT_652510</name>
</gene>
<dbReference type="EMBL" id="KZ678146">
    <property type="protein sequence ID" value="PSN60892.1"/>
    <property type="molecule type" value="Genomic_DNA"/>
</dbReference>
<evidence type="ECO:0008006" key="10">
    <source>
        <dbReference type="Google" id="ProtNLM"/>
    </source>
</evidence>
<dbReference type="SUPFAM" id="SSF103473">
    <property type="entry name" value="MFS general substrate transporter"/>
    <property type="match status" value="1"/>
</dbReference>
<comment type="subcellular location">
    <subcellularLocation>
        <location evidence="1">Membrane</location>
        <topology evidence="1">Multi-pass membrane protein</topology>
    </subcellularLocation>
</comment>
<keyword evidence="5 7" id="KW-1133">Transmembrane helix</keyword>
<evidence type="ECO:0000313" key="9">
    <source>
        <dbReference type="Proteomes" id="UP000240883"/>
    </source>
</evidence>
<reference evidence="8 9" key="1">
    <citation type="journal article" date="2018" name="Front. Microbiol.">
        <title>Genome-Wide Analysis of Corynespora cassiicola Leaf Fall Disease Putative Effectors.</title>
        <authorList>
            <person name="Lopez D."/>
            <person name="Ribeiro S."/>
            <person name="Label P."/>
            <person name="Fumanal B."/>
            <person name="Venisse J.S."/>
            <person name="Kohler A."/>
            <person name="de Oliveira R.R."/>
            <person name="Labutti K."/>
            <person name="Lipzen A."/>
            <person name="Lail K."/>
            <person name="Bauer D."/>
            <person name="Ohm R.A."/>
            <person name="Barry K.W."/>
            <person name="Spatafora J."/>
            <person name="Grigoriev I.V."/>
            <person name="Martin F.M."/>
            <person name="Pujade-Renaud V."/>
        </authorList>
    </citation>
    <scope>NUCLEOTIDE SEQUENCE [LARGE SCALE GENOMIC DNA]</scope>
    <source>
        <strain evidence="8 9">Philippines</strain>
    </source>
</reference>
<dbReference type="Proteomes" id="UP000240883">
    <property type="component" value="Unassembled WGS sequence"/>
</dbReference>
<name>A0A2T2N617_CORCC</name>
<keyword evidence="6 7" id="KW-0472">Membrane</keyword>
<feature type="transmembrane region" description="Helical" evidence="7">
    <location>
        <begin position="191"/>
        <end position="209"/>
    </location>
</feature>
<feature type="transmembrane region" description="Helical" evidence="7">
    <location>
        <begin position="121"/>
        <end position="142"/>
    </location>
</feature>
<evidence type="ECO:0000256" key="1">
    <source>
        <dbReference type="ARBA" id="ARBA00004141"/>
    </source>
</evidence>
<feature type="transmembrane region" description="Helical" evidence="7">
    <location>
        <begin position="24"/>
        <end position="44"/>
    </location>
</feature>
<evidence type="ECO:0000256" key="2">
    <source>
        <dbReference type="ARBA" id="ARBA00007520"/>
    </source>
</evidence>
<sequence>VVTIYTLPLLFQFVYDDSTLRSGLYVLAVIAAGIMAAGGGGALFPSFTLYMVWFLAANALIIVGAALLTTVSATSSRGVICGFATINLVGGGLIVQLPFTVGQVKADPKDVRSVNTLLTTAQMFGLAVSLGTATTLFVNIAVPEISLLMPGSTKNAVYSSIEGAGSAYFSTLPESVRDEVLEVVAKSVAKVFCLLVAGVVVGLVTALGLERRKLVL</sequence>
<evidence type="ECO:0000256" key="6">
    <source>
        <dbReference type="ARBA" id="ARBA00023136"/>
    </source>
</evidence>
<dbReference type="InterPro" id="IPR036259">
    <property type="entry name" value="MFS_trans_sf"/>
</dbReference>
<dbReference type="GO" id="GO:0022857">
    <property type="term" value="F:transmembrane transporter activity"/>
    <property type="evidence" value="ECO:0007669"/>
    <property type="project" value="TreeGrafter"/>
</dbReference>
<proteinExistence type="inferred from homology"/>